<proteinExistence type="predicted"/>
<evidence type="ECO:0008006" key="4">
    <source>
        <dbReference type="Google" id="ProtNLM"/>
    </source>
</evidence>
<keyword evidence="3" id="KW-1185">Reference proteome</keyword>
<accession>A0A8T0GRG6</accession>
<name>A0A8T0GRG6_CERPU</name>
<organism evidence="2 3">
    <name type="scientific">Ceratodon purpureus</name>
    <name type="common">Fire moss</name>
    <name type="synonym">Dicranum purpureum</name>
    <dbReference type="NCBI Taxonomy" id="3225"/>
    <lineage>
        <taxon>Eukaryota</taxon>
        <taxon>Viridiplantae</taxon>
        <taxon>Streptophyta</taxon>
        <taxon>Embryophyta</taxon>
        <taxon>Bryophyta</taxon>
        <taxon>Bryophytina</taxon>
        <taxon>Bryopsida</taxon>
        <taxon>Dicranidae</taxon>
        <taxon>Pseudoditrichales</taxon>
        <taxon>Ditrichaceae</taxon>
        <taxon>Ceratodon</taxon>
    </lineage>
</organism>
<comment type="caution">
    <text evidence="2">The sequence shown here is derived from an EMBL/GenBank/DDBJ whole genome shotgun (WGS) entry which is preliminary data.</text>
</comment>
<gene>
    <name evidence="2" type="ORF">KC19_9G129400</name>
</gene>
<evidence type="ECO:0000313" key="2">
    <source>
        <dbReference type="EMBL" id="KAG0562241.1"/>
    </source>
</evidence>
<feature type="chain" id="PRO_5035936414" description="Secreted protein" evidence="1">
    <location>
        <begin position="33"/>
        <end position="164"/>
    </location>
</feature>
<evidence type="ECO:0000313" key="3">
    <source>
        <dbReference type="Proteomes" id="UP000822688"/>
    </source>
</evidence>
<evidence type="ECO:0000256" key="1">
    <source>
        <dbReference type="SAM" id="SignalP"/>
    </source>
</evidence>
<sequence length="164" mass="18637">MASQGTCYVLRIVAQFCLRCLLLMCFCSGSSTIGTFLQHPCLRLQTSSRSPHTSTALNTNLTTPSFTSSSLSTLGSVLHCAQRVLRHYVFRTLASFDVDRARFELQQIFIRRHLSPNLTFFCPWCWSFRIAKSSTNPLLRRIDRLVPIFCKIDTALELRTLIAV</sequence>
<reference evidence="2" key="1">
    <citation type="submission" date="2020-06" db="EMBL/GenBank/DDBJ databases">
        <title>WGS assembly of Ceratodon purpureus strain R40.</title>
        <authorList>
            <person name="Carey S.B."/>
            <person name="Jenkins J."/>
            <person name="Shu S."/>
            <person name="Lovell J.T."/>
            <person name="Sreedasyam A."/>
            <person name="Maumus F."/>
            <person name="Tiley G.P."/>
            <person name="Fernandez-Pozo N."/>
            <person name="Barry K."/>
            <person name="Chen C."/>
            <person name="Wang M."/>
            <person name="Lipzen A."/>
            <person name="Daum C."/>
            <person name="Saski C.A."/>
            <person name="Payton A.C."/>
            <person name="Mcbreen J.C."/>
            <person name="Conrad R.E."/>
            <person name="Kollar L.M."/>
            <person name="Olsson S."/>
            <person name="Huttunen S."/>
            <person name="Landis J.B."/>
            <person name="Wickett N.J."/>
            <person name="Johnson M.G."/>
            <person name="Rensing S.A."/>
            <person name="Grimwood J."/>
            <person name="Schmutz J."/>
            <person name="Mcdaniel S.F."/>
        </authorList>
    </citation>
    <scope>NUCLEOTIDE SEQUENCE</scope>
    <source>
        <strain evidence="2">R40</strain>
    </source>
</reference>
<dbReference type="Proteomes" id="UP000822688">
    <property type="component" value="Chromosome 9"/>
</dbReference>
<dbReference type="EMBL" id="CM026430">
    <property type="protein sequence ID" value="KAG0562241.1"/>
    <property type="molecule type" value="Genomic_DNA"/>
</dbReference>
<keyword evidence="1" id="KW-0732">Signal</keyword>
<feature type="signal peptide" evidence="1">
    <location>
        <begin position="1"/>
        <end position="32"/>
    </location>
</feature>
<dbReference type="AlphaFoldDB" id="A0A8T0GRG6"/>
<protein>
    <recommendedName>
        <fullName evidence="4">Secreted protein</fullName>
    </recommendedName>
</protein>